<dbReference type="HOGENOM" id="CLU_1384272_0_0_1"/>
<gene>
    <name evidence="1" type="ORF">FFUJ_12738</name>
</gene>
<dbReference type="RefSeq" id="XP_023435187.1">
    <property type="nucleotide sequence ID" value="XM_023582379.1"/>
</dbReference>
<reference evidence="2" key="1">
    <citation type="journal article" date="2013" name="PLoS Pathog.">
        <title>Deciphering the cryptic genome: genome-wide analyses of the rice pathogen Fusarium fujikuroi reveal complex regulation of secondary metabolism and novel metabolites.</title>
        <authorList>
            <person name="Wiemann P."/>
            <person name="Sieber C.M."/>
            <person name="von Bargen K.W."/>
            <person name="Studt L."/>
            <person name="Niehaus E.M."/>
            <person name="Espino J.J."/>
            <person name="Huss K."/>
            <person name="Michielse C.B."/>
            <person name="Albermann S."/>
            <person name="Wagner D."/>
            <person name="Bergner S.V."/>
            <person name="Connolly L.R."/>
            <person name="Fischer A."/>
            <person name="Reuter G."/>
            <person name="Kleigrewe K."/>
            <person name="Bald T."/>
            <person name="Wingfield B.D."/>
            <person name="Ophir R."/>
            <person name="Freeman S."/>
            <person name="Hippler M."/>
            <person name="Smith K.M."/>
            <person name="Brown D.W."/>
            <person name="Proctor R.H."/>
            <person name="Munsterkotter M."/>
            <person name="Freitag M."/>
            <person name="Humpf H.U."/>
            <person name="Guldener U."/>
            <person name="Tudzynski B."/>
        </authorList>
    </citation>
    <scope>NUCLEOTIDE SEQUENCE [LARGE SCALE GENOMIC DNA]</scope>
    <source>
        <strain evidence="2">CBS 195.34 / IMI 58289 / NRRL A-6831</strain>
    </source>
</reference>
<dbReference type="AlphaFoldDB" id="S0EE74"/>
<evidence type="ECO:0000313" key="1">
    <source>
        <dbReference type="EMBL" id="CCT73109.1"/>
    </source>
</evidence>
<dbReference type="Proteomes" id="UP000016800">
    <property type="component" value="Chromosome VIII"/>
</dbReference>
<name>S0EE74_GIBF5</name>
<dbReference type="EMBL" id="HF679030">
    <property type="protein sequence ID" value="CCT73109.1"/>
    <property type="molecule type" value="Genomic_DNA"/>
</dbReference>
<proteinExistence type="predicted"/>
<accession>S0EE74</accession>
<evidence type="ECO:0000313" key="2">
    <source>
        <dbReference type="Proteomes" id="UP000016800"/>
    </source>
</evidence>
<dbReference type="VEuPathDB" id="FungiDB:FFUJ_12738"/>
<protein>
    <submittedName>
        <fullName evidence="1">Uncharacterized protein</fullName>
    </submittedName>
</protein>
<dbReference type="GeneID" id="35406194"/>
<organism evidence="1 2">
    <name type="scientific">Gibberella fujikuroi (strain CBS 195.34 / IMI 58289 / NRRL A-6831)</name>
    <name type="common">Bakanae and foot rot disease fungus</name>
    <name type="synonym">Fusarium fujikuroi</name>
    <dbReference type="NCBI Taxonomy" id="1279085"/>
    <lineage>
        <taxon>Eukaryota</taxon>
        <taxon>Fungi</taxon>
        <taxon>Dikarya</taxon>
        <taxon>Ascomycota</taxon>
        <taxon>Pezizomycotina</taxon>
        <taxon>Sordariomycetes</taxon>
        <taxon>Hypocreomycetidae</taxon>
        <taxon>Hypocreales</taxon>
        <taxon>Nectriaceae</taxon>
        <taxon>Fusarium</taxon>
        <taxon>Fusarium fujikuroi species complex</taxon>
    </lineage>
</organism>
<keyword evidence="2" id="KW-1185">Reference proteome</keyword>
<dbReference type="STRING" id="1279085.S0EE74"/>
<sequence>MAMATTLTRVFEGSSLDDWIRVYHNTKNKNAYWFRQNLGGGKFDQSVQFNVDMNCDLDHWYALADFLGQNSDGLDDFFCIKENAVWLSLNRGGKPLQFSTTSVRITLEAMEEQIFVESSYGKIACVHPEANEPGLAVIGALDRGWGDKSQWQGFSTAQGIRGTVFSTVQPEKPGITLGMTYLKFRLLRRIGSVMSDG</sequence>